<dbReference type="InterPro" id="IPR036873">
    <property type="entry name" value="Rhodanese-like_dom_sf"/>
</dbReference>
<dbReference type="EMBL" id="CP046415">
    <property type="protein sequence ID" value="QGT77840.1"/>
    <property type="molecule type" value="Genomic_DNA"/>
</dbReference>
<organism evidence="2 3">
    <name type="scientific">Guyparkeria halophila</name>
    <dbReference type="NCBI Taxonomy" id="47960"/>
    <lineage>
        <taxon>Bacteria</taxon>
        <taxon>Pseudomonadati</taxon>
        <taxon>Pseudomonadota</taxon>
        <taxon>Gammaproteobacteria</taxon>
        <taxon>Chromatiales</taxon>
        <taxon>Thioalkalibacteraceae</taxon>
        <taxon>Guyparkeria</taxon>
    </lineage>
</organism>
<protein>
    <submittedName>
        <fullName evidence="2">Rhodanese</fullName>
    </submittedName>
</protein>
<evidence type="ECO:0000313" key="3">
    <source>
        <dbReference type="Proteomes" id="UP000427716"/>
    </source>
</evidence>
<accession>A0A6I6CWY0</accession>
<gene>
    <name evidence="2" type="ORF">GM160_02430</name>
</gene>
<proteinExistence type="predicted"/>
<reference evidence="2 3" key="1">
    <citation type="submission" date="2019-11" db="EMBL/GenBank/DDBJ databases">
        <authorList>
            <person name="Zhang J."/>
            <person name="Sun C."/>
        </authorList>
    </citation>
    <scope>NUCLEOTIDE SEQUENCE [LARGE SCALE GENOMIC DNA]</scope>
    <source>
        <strain evidence="3">sp2</strain>
    </source>
</reference>
<dbReference type="Gene3D" id="3.40.250.10">
    <property type="entry name" value="Rhodanese-like domain"/>
    <property type="match status" value="1"/>
</dbReference>
<dbReference type="InterPro" id="IPR001763">
    <property type="entry name" value="Rhodanese-like_dom"/>
</dbReference>
<evidence type="ECO:0000259" key="1">
    <source>
        <dbReference type="PROSITE" id="PS50206"/>
    </source>
</evidence>
<dbReference type="Pfam" id="PF00581">
    <property type="entry name" value="Rhodanese"/>
    <property type="match status" value="1"/>
</dbReference>
<dbReference type="CDD" id="cd00158">
    <property type="entry name" value="RHOD"/>
    <property type="match status" value="1"/>
</dbReference>
<sequence>MPIAGSSNGIVGRVGWLNGLPGVLLLGVALLLGAPAGAEDFPLRDKYASVGVPPVETEELAASLDAMAVVDARSRYEFETLHVRDAVSIPLASRDFDESVLALAEESGQPLVFYCNGVTCAVSYKAALKAKEAGVKDARVYDAGVFAWAQAHPEHTVLLGEPLQSVDRLIANEEFERRLLGEDAFYARIEASADPIIVDIRSKDQRQGVSLFQMRDRHVPLTNDNRELGGLVEVAMSENRPMFFVDATGKQVRWLQYYLEGQGVPEYWFLEGGASKIYESMGIQ</sequence>
<dbReference type="PROSITE" id="PS50206">
    <property type="entry name" value="RHODANESE_3"/>
    <property type="match status" value="1"/>
</dbReference>
<feature type="domain" description="Rhodanese" evidence="1">
    <location>
        <begin position="63"/>
        <end position="157"/>
    </location>
</feature>
<keyword evidence="3" id="KW-1185">Reference proteome</keyword>
<evidence type="ECO:0000313" key="2">
    <source>
        <dbReference type="EMBL" id="QGT77840.1"/>
    </source>
</evidence>
<dbReference type="KEGG" id="ghl:GM160_02430"/>
<dbReference type="AlphaFoldDB" id="A0A6I6CWY0"/>
<dbReference type="SMART" id="SM00450">
    <property type="entry name" value="RHOD"/>
    <property type="match status" value="1"/>
</dbReference>
<dbReference type="SUPFAM" id="SSF52821">
    <property type="entry name" value="Rhodanese/Cell cycle control phosphatase"/>
    <property type="match status" value="2"/>
</dbReference>
<name>A0A6I6CWY0_9GAMM</name>
<dbReference type="Proteomes" id="UP000427716">
    <property type="component" value="Chromosome"/>
</dbReference>